<dbReference type="RefSeq" id="WP_341837921.1">
    <property type="nucleotide sequence ID" value="NZ_CP149822.1"/>
</dbReference>
<gene>
    <name evidence="1" type="ORF">WJU16_08645</name>
</gene>
<name>A0ABZ2YWE7_9BACT</name>
<dbReference type="Proteomes" id="UP001485459">
    <property type="component" value="Chromosome"/>
</dbReference>
<organism evidence="1 2">
    <name type="scientific">Chitinophaga pollutisoli</name>
    <dbReference type="NCBI Taxonomy" id="3133966"/>
    <lineage>
        <taxon>Bacteria</taxon>
        <taxon>Pseudomonadati</taxon>
        <taxon>Bacteroidota</taxon>
        <taxon>Chitinophagia</taxon>
        <taxon>Chitinophagales</taxon>
        <taxon>Chitinophagaceae</taxon>
        <taxon>Chitinophaga</taxon>
    </lineage>
</organism>
<accession>A0ABZ2YWE7</accession>
<keyword evidence="2" id="KW-1185">Reference proteome</keyword>
<reference evidence="2" key="1">
    <citation type="submission" date="2024-03" db="EMBL/GenBank/DDBJ databases">
        <title>Chitinophaga horti sp. nov., isolated from garden soil.</title>
        <authorList>
            <person name="Lee D.S."/>
            <person name="Han D.M."/>
            <person name="Baek J.H."/>
            <person name="Choi D.G."/>
            <person name="Jeon J.H."/>
            <person name="Jeon C.O."/>
        </authorList>
    </citation>
    <scope>NUCLEOTIDE SEQUENCE [LARGE SCALE GENOMIC DNA]</scope>
    <source>
        <strain evidence="2">GPA1</strain>
    </source>
</reference>
<proteinExistence type="predicted"/>
<protein>
    <submittedName>
        <fullName evidence="1">Uncharacterized protein</fullName>
    </submittedName>
</protein>
<evidence type="ECO:0000313" key="1">
    <source>
        <dbReference type="EMBL" id="WZN43099.1"/>
    </source>
</evidence>
<sequence length="188" mass="21634">MNFFRPELGNFIHVQPLIYEKPSSHNPPRHIRLLQPGAKIHCGRHLHRPGRAKPRARRPSPHIDPLTAQIQAQDSIFDDGSIPTTWENAGFNNPADFKRFLSRFKSWVRNDQPDSIAACIRFPLRLYPSSADFKSQYHQIFDPALKTAVDTFRLDRIFRNSQGAMVANGRIWFAPLPEGYRIIAINPQ</sequence>
<dbReference type="EMBL" id="CP149822">
    <property type="protein sequence ID" value="WZN43099.1"/>
    <property type="molecule type" value="Genomic_DNA"/>
</dbReference>
<evidence type="ECO:0000313" key="2">
    <source>
        <dbReference type="Proteomes" id="UP001485459"/>
    </source>
</evidence>